<accession>A0A8S5USJ7</accession>
<name>A0A8S5USJ7_9CAUD</name>
<dbReference type="EMBL" id="BK016133">
    <property type="protein sequence ID" value="DAF97453.1"/>
    <property type="molecule type" value="Genomic_DNA"/>
</dbReference>
<sequence>MPIQFPTDFEDAGLKALVNEVVLDNKVTDNADKKYNYINGSNFFRFNPTTHDEQVWYIGKIQAIINIIVNEDMGNLWQRAEIERRIGICTSIINRCNEFDKWFAEAWFQEGLAGNHGRLPVIIDIYINGRKTGVGFNNAEEVARSVINNEYYKKPVMVMRGDGGRYKTATENYRRVLQEYIDGGVFSLDEWTTNYLERANNTLNAMWDTRNVFDQVGRWGIWTNPMPYGVSPRTGNVLGNPPESTSSDAYHNKWLQALKQRKAEIEALTDLHHYPEDLNYQGQLVKTKDFLDTYNTRVAKRINSWLKFSKGFQYNLNKDPKPAGLNSFDALNTELQEKMGEPVAGGQFGIMQAAIDVVLASINTTASPIEPKAQEFIDDNIVSIRNAVEALNESVNKLSRIRKITINVGQQIGGNNVRVGTIEIPAIMNDSYIKENIVREALQELELKGQVISQENCQEFMDKLYEDLMEVFDNIGRDDKVVFSTTYCHSSCHTHNSCKHRSTR</sequence>
<evidence type="ECO:0000313" key="1">
    <source>
        <dbReference type="EMBL" id="DAF97453.1"/>
    </source>
</evidence>
<organism evidence="1">
    <name type="scientific">Myoviridae sp. ctijX18</name>
    <dbReference type="NCBI Taxonomy" id="2825154"/>
    <lineage>
        <taxon>Viruses</taxon>
        <taxon>Duplodnaviria</taxon>
        <taxon>Heunggongvirae</taxon>
        <taxon>Uroviricota</taxon>
        <taxon>Caudoviricetes</taxon>
    </lineage>
</organism>
<reference evidence="1" key="1">
    <citation type="journal article" date="2021" name="Proc. Natl. Acad. Sci. U.S.A.">
        <title>A Catalog of Tens of Thousands of Viruses from Human Metagenomes Reveals Hidden Associations with Chronic Diseases.</title>
        <authorList>
            <person name="Tisza M.J."/>
            <person name="Buck C.B."/>
        </authorList>
    </citation>
    <scope>NUCLEOTIDE SEQUENCE</scope>
    <source>
        <strain evidence="1">CtijX18</strain>
    </source>
</reference>
<proteinExistence type="predicted"/>
<protein>
    <submittedName>
        <fullName evidence="1">Uncharacterized protein</fullName>
    </submittedName>
</protein>